<keyword evidence="4" id="KW-1185">Reference proteome</keyword>
<dbReference type="Proteomes" id="UP000503096">
    <property type="component" value="Chromosome"/>
</dbReference>
<keyword evidence="1" id="KW-0732">Signal</keyword>
<dbReference type="InParanoid" id="A0A6M4H9C3"/>
<feature type="domain" description="Beta-lactamase-related" evidence="2">
    <location>
        <begin position="50"/>
        <end position="409"/>
    </location>
</feature>
<reference evidence="3 4" key="1">
    <citation type="submission" date="2020-04" db="EMBL/GenBank/DDBJ databases">
        <title>Usitatibacter rugosus gen. nov., sp. nov. and Usitatibacter palustris sp. nov., novel members of Usitatibacteraceae fam. nov. within the order Nitrosomonadales isolated from soil.</title>
        <authorList>
            <person name="Huber K.J."/>
            <person name="Neumann-Schaal M."/>
            <person name="Geppert A."/>
            <person name="Luckner M."/>
            <person name="Wanner G."/>
            <person name="Overmann J."/>
        </authorList>
    </citation>
    <scope>NUCLEOTIDE SEQUENCE [LARGE SCALE GENOMIC DNA]</scope>
    <source>
        <strain evidence="3 4">Swamp67</strain>
    </source>
</reference>
<dbReference type="AlphaFoldDB" id="A0A6M4H9C3"/>
<accession>A0A6M4H9C3</accession>
<dbReference type="KEGG" id="upl:DSM104440_01444"/>
<protein>
    <recommendedName>
        <fullName evidence="2">Beta-lactamase-related domain-containing protein</fullName>
    </recommendedName>
</protein>
<proteinExistence type="predicted"/>
<dbReference type="InterPro" id="IPR001466">
    <property type="entry name" value="Beta-lactam-related"/>
</dbReference>
<dbReference type="InterPro" id="IPR050789">
    <property type="entry name" value="Diverse_Enzym_Activities"/>
</dbReference>
<evidence type="ECO:0000259" key="2">
    <source>
        <dbReference type="Pfam" id="PF00144"/>
    </source>
</evidence>
<dbReference type="PROSITE" id="PS51257">
    <property type="entry name" value="PROKAR_LIPOPROTEIN"/>
    <property type="match status" value="1"/>
</dbReference>
<feature type="chain" id="PRO_5026798910" description="Beta-lactamase-related domain-containing protein" evidence="1">
    <location>
        <begin position="27"/>
        <end position="439"/>
    </location>
</feature>
<dbReference type="RefSeq" id="WP_171161366.1">
    <property type="nucleotide sequence ID" value="NZ_CP053073.1"/>
</dbReference>
<dbReference type="Pfam" id="PF00144">
    <property type="entry name" value="Beta-lactamase"/>
    <property type="match status" value="1"/>
</dbReference>
<organism evidence="3 4">
    <name type="scientific">Usitatibacter palustris</name>
    <dbReference type="NCBI Taxonomy" id="2732487"/>
    <lineage>
        <taxon>Bacteria</taxon>
        <taxon>Pseudomonadati</taxon>
        <taxon>Pseudomonadota</taxon>
        <taxon>Betaproteobacteria</taxon>
        <taxon>Nitrosomonadales</taxon>
        <taxon>Usitatibacteraceae</taxon>
        <taxon>Usitatibacter</taxon>
    </lineage>
</organism>
<gene>
    <name evidence="3" type="ORF">DSM104440_01444</name>
</gene>
<dbReference type="PANTHER" id="PTHR43283">
    <property type="entry name" value="BETA-LACTAMASE-RELATED"/>
    <property type="match status" value="1"/>
</dbReference>
<sequence>MRRRDALLALSVLGASAAGCAPRSQAQPVNDPLDAQLLEILADPEAPLVSLAALSIRNGTVVYENAFGRRHVADTDGPDLPARTDTLFRVASISKLVTTLGVMKLVEAGRLDLDADAGEYLGFPLRNPHFPAAKITVRMMLAHISSICDDGGYTWDETVDIRDVFVPGGSRYGTGAMYMPKSPGSYFRYTNVTWGVIGTVVERITGERYDLYMKRAVLDPLGMTGGYNATAIDLSRMGTLYRKRIPEDDAKWYPEGPWIVQVDDYHGAPPVPRAGPNYVPGRNGALFGPQGALRASITDLGRVMRMLMNRGELDGQRFLGAATIEKMFERQWRNVGPTSGQTYEDLTSPRFQAWALGNQHFLDVSGANQGDRLVEGGGFTGVGHLGDAWGLRGAFVFNRDSRDGFIFLAGGPGFDPATRPGKYSAFYRYEERVMTALAK</sequence>
<feature type="signal peptide" evidence="1">
    <location>
        <begin position="1"/>
        <end position="26"/>
    </location>
</feature>
<evidence type="ECO:0000313" key="3">
    <source>
        <dbReference type="EMBL" id="QJR14637.1"/>
    </source>
</evidence>
<dbReference type="Gene3D" id="3.40.710.10">
    <property type="entry name" value="DD-peptidase/beta-lactamase superfamily"/>
    <property type="match status" value="1"/>
</dbReference>
<name>A0A6M4H9C3_9PROT</name>
<dbReference type="InterPro" id="IPR012338">
    <property type="entry name" value="Beta-lactam/transpept-like"/>
</dbReference>
<evidence type="ECO:0000313" key="4">
    <source>
        <dbReference type="Proteomes" id="UP000503096"/>
    </source>
</evidence>
<dbReference type="SUPFAM" id="SSF56601">
    <property type="entry name" value="beta-lactamase/transpeptidase-like"/>
    <property type="match status" value="1"/>
</dbReference>
<dbReference type="EMBL" id="CP053073">
    <property type="protein sequence ID" value="QJR14637.1"/>
    <property type="molecule type" value="Genomic_DNA"/>
</dbReference>
<evidence type="ECO:0000256" key="1">
    <source>
        <dbReference type="SAM" id="SignalP"/>
    </source>
</evidence>